<name>A0A1M7UWD3_9BRAD</name>
<accession>A0A1M7UWD3</accession>
<keyword evidence="3" id="KW-1185">Reference proteome</keyword>
<dbReference type="EMBL" id="LT670849">
    <property type="protein sequence ID" value="SHN87245.1"/>
    <property type="molecule type" value="Genomic_DNA"/>
</dbReference>
<feature type="compositionally biased region" description="Polar residues" evidence="1">
    <location>
        <begin position="118"/>
        <end position="128"/>
    </location>
</feature>
<organism evidence="2 3">
    <name type="scientific">Bradyrhizobium erythrophlei</name>
    <dbReference type="NCBI Taxonomy" id="1437360"/>
    <lineage>
        <taxon>Bacteria</taxon>
        <taxon>Pseudomonadati</taxon>
        <taxon>Pseudomonadota</taxon>
        <taxon>Alphaproteobacteria</taxon>
        <taxon>Hyphomicrobiales</taxon>
        <taxon>Nitrobacteraceae</taxon>
        <taxon>Bradyrhizobium</taxon>
    </lineage>
</organism>
<evidence type="ECO:0000313" key="3">
    <source>
        <dbReference type="Proteomes" id="UP000184096"/>
    </source>
</evidence>
<dbReference type="AlphaFoldDB" id="A0A1M7UWD3"/>
<dbReference type="Proteomes" id="UP000184096">
    <property type="component" value="Chromosome I"/>
</dbReference>
<protein>
    <submittedName>
        <fullName evidence="2">Uncharacterized protein</fullName>
    </submittedName>
</protein>
<proteinExistence type="predicted"/>
<evidence type="ECO:0000313" key="2">
    <source>
        <dbReference type="EMBL" id="SHN87245.1"/>
    </source>
</evidence>
<evidence type="ECO:0000256" key="1">
    <source>
        <dbReference type="SAM" id="MobiDB-lite"/>
    </source>
</evidence>
<sequence>MAGYPLVEIVSVCVMAWVGAGTMMPENRSGGALAGAALLLAALALGGCSTSISEIPIGSAASDTRPKDTGTYLPVNDTPPARDEAAMDPAERAKVQKELIAARERQASAGAGKDQAQSKDQNQVQAGK</sequence>
<feature type="region of interest" description="Disordered" evidence="1">
    <location>
        <begin position="57"/>
        <end position="128"/>
    </location>
</feature>
<feature type="compositionally biased region" description="Basic and acidic residues" evidence="1">
    <location>
        <begin position="80"/>
        <end position="106"/>
    </location>
</feature>
<reference evidence="3" key="1">
    <citation type="submission" date="2016-11" db="EMBL/GenBank/DDBJ databases">
        <authorList>
            <person name="Varghese N."/>
            <person name="Submissions S."/>
        </authorList>
    </citation>
    <scope>NUCLEOTIDE SEQUENCE [LARGE SCALE GENOMIC DNA]</scope>
    <source>
        <strain evidence="3">GAS401</strain>
    </source>
</reference>
<gene>
    <name evidence="2" type="ORF">SAMN05444170_7085</name>
</gene>